<dbReference type="InterPro" id="IPR013078">
    <property type="entry name" value="His_Pase_superF_clade-1"/>
</dbReference>
<dbReference type="Proteomes" id="UP000267821">
    <property type="component" value="Unassembled WGS sequence"/>
</dbReference>
<dbReference type="GO" id="GO:0005737">
    <property type="term" value="C:cytoplasm"/>
    <property type="evidence" value="ECO:0007669"/>
    <property type="project" value="TreeGrafter"/>
</dbReference>
<sequence length="408" mass="45966">MATQPRNRTLSPSVIFQAWEPLLPSIQITAAEATHPDTYSDLGISTVKGFFDIKSRLSNRLDPEDLRFDYSYTISISPALYNRSSPAPSSERWEALEGVIERKNTEYIKNGRDTRYKVLFLARHGQGYHNVAEEKYRENKAWECYWAMQAGDEDSTWGPDAKLTPHGIAEAKKKGEVWRQHIEDGAPIPERHFVSPLSRSIRTMEETWKDVYGWLGGTPHPRAPTGVRPVVKELLRETMSLHYSDHRSSLNYLYTTYPYLIFSPQPICYSENAVPFPNEDPFWNFHRESMAMRDHRIKTALQEIIAESGNATYIGVTAHFGVIESALTVLGGELTPHLGTTGVVPVVVKVEPSMDLGRHGVGSWWEKKAGMENPPLELREVCPGKGFAPVWVQGGYSSTDGGIGVDTW</sequence>
<dbReference type="InParanoid" id="A0A3N4M7M8"/>
<accession>A0A3N4M7M8</accession>
<evidence type="ECO:0008006" key="3">
    <source>
        <dbReference type="Google" id="ProtNLM"/>
    </source>
</evidence>
<dbReference type="GO" id="GO:0016791">
    <property type="term" value="F:phosphatase activity"/>
    <property type="evidence" value="ECO:0007669"/>
    <property type="project" value="TreeGrafter"/>
</dbReference>
<proteinExistence type="predicted"/>
<evidence type="ECO:0000313" key="2">
    <source>
        <dbReference type="Proteomes" id="UP000267821"/>
    </source>
</evidence>
<reference evidence="1 2" key="1">
    <citation type="journal article" date="2018" name="Nat. Ecol. Evol.">
        <title>Pezizomycetes genomes reveal the molecular basis of ectomycorrhizal truffle lifestyle.</title>
        <authorList>
            <person name="Murat C."/>
            <person name="Payen T."/>
            <person name="Noel B."/>
            <person name="Kuo A."/>
            <person name="Morin E."/>
            <person name="Chen J."/>
            <person name="Kohler A."/>
            <person name="Krizsan K."/>
            <person name="Balestrini R."/>
            <person name="Da Silva C."/>
            <person name="Montanini B."/>
            <person name="Hainaut M."/>
            <person name="Levati E."/>
            <person name="Barry K.W."/>
            <person name="Belfiori B."/>
            <person name="Cichocki N."/>
            <person name="Clum A."/>
            <person name="Dockter R.B."/>
            <person name="Fauchery L."/>
            <person name="Guy J."/>
            <person name="Iotti M."/>
            <person name="Le Tacon F."/>
            <person name="Lindquist E.A."/>
            <person name="Lipzen A."/>
            <person name="Malagnac F."/>
            <person name="Mello A."/>
            <person name="Molinier V."/>
            <person name="Miyauchi S."/>
            <person name="Poulain J."/>
            <person name="Riccioni C."/>
            <person name="Rubini A."/>
            <person name="Sitrit Y."/>
            <person name="Splivallo R."/>
            <person name="Traeger S."/>
            <person name="Wang M."/>
            <person name="Zifcakova L."/>
            <person name="Wipf D."/>
            <person name="Zambonelli A."/>
            <person name="Paolocci F."/>
            <person name="Nowrousian M."/>
            <person name="Ottonello S."/>
            <person name="Baldrian P."/>
            <person name="Spatafora J.W."/>
            <person name="Henrissat B."/>
            <person name="Nagy L.G."/>
            <person name="Aury J.M."/>
            <person name="Wincker P."/>
            <person name="Grigoriev I.V."/>
            <person name="Bonfante P."/>
            <person name="Martin F.M."/>
        </authorList>
    </citation>
    <scope>NUCLEOTIDE SEQUENCE [LARGE SCALE GENOMIC DNA]</scope>
    <source>
        <strain evidence="1 2">ATCC MYA-4762</strain>
    </source>
</reference>
<keyword evidence="2" id="KW-1185">Reference proteome</keyword>
<gene>
    <name evidence="1" type="ORF">L211DRAFT_775383</name>
</gene>
<evidence type="ECO:0000313" key="1">
    <source>
        <dbReference type="EMBL" id="RPB29708.1"/>
    </source>
</evidence>
<dbReference type="SMART" id="SM00855">
    <property type="entry name" value="PGAM"/>
    <property type="match status" value="1"/>
</dbReference>
<dbReference type="InterPro" id="IPR029033">
    <property type="entry name" value="His_PPase_superfam"/>
</dbReference>
<protein>
    <recommendedName>
        <fullName evidence="3">Phosphoglycerate mutase-like protein</fullName>
    </recommendedName>
</protein>
<organism evidence="1 2">
    <name type="scientific">Terfezia boudieri ATCC MYA-4762</name>
    <dbReference type="NCBI Taxonomy" id="1051890"/>
    <lineage>
        <taxon>Eukaryota</taxon>
        <taxon>Fungi</taxon>
        <taxon>Dikarya</taxon>
        <taxon>Ascomycota</taxon>
        <taxon>Pezizomycotina</taxon>
        <taxon>Pezizomycetes</taxon>
        <taxon>Pezizales</taxon>
        <taxon>Pezizaceae</taxon>
        <taxon>Terfezia</taxon>
    </lineage>
</organism>
<dbReference type="AlphaFoldDB" id="A0A3N4M7M8"/>
<dbReference type="PANTHER" id="PTHR48100">
    <property type="entry name" value="BROAD-SPECIFICITY PHOSPHATASE YOR283W-RELATED"/>
    <property type="match status" value="1"/>
</dbReference>
<dbReference type="OrthoDB" id="496981at2759"/>
<dbReference type="FunCoup" id="A0A3N4M7M8">
    <property type="interactions" value="156"/>
</dbReference>
<dbReference type="SUPFAM" id="SSF53254">
    <property type="entry name" value="Phosphoglycerate mutase-like"/>
    <property type="match status" value="1"/>
</dbReference>
<dbReference type="InterPro" id="IPR050275">
    <property type="entry name" value="PGM_Phosphatase"/>
</dbReference>
<dbReference type="EMBL" id="ML121527">
    <property type="protein sequence ID" value="RPB29708.1"/>
    <property type="molecule type" value="Genomic_DNA"/>
</dbReference>
<dbReference type="PANTHER" id="PTHR48100:SF1">
    <property type="entry name" value="HISTIDINE PHOSPHATASE FAMILY PROTEIN-RELATED"/>
    <property type="match status" value="1"/>
</dbReference>
<dbReference type="Gene3D" id="3.40.50.1240">
    <property type="entry name" value="Phosphoglycerate mutase-like"/>
    <property type="match status" value="1"/>
</dbReference>
<name>A0A3N4M7M8_9PEZI</name>